<gene>
    <name evidence="2" type="ORF">kam1_30</name>
</gene>
<dbReference type="KEGG" id="mkc:kam1_30"/>
<proteinExistence type="predicted"/>
<accession>A0A516TJ65</accession>
<dbReference type="Proteomes" id="UP000315925">
    <property type="component" value="Chromosome"/>
</dbReference>
<protein>
    <submittedName>
        <fullName evidence="2">DegT/DnrJ/EryC1/StrS aminotransferase family protein</fullName>
    </submittedName>
</protein>
<dbReference type="GO" id="GO:0030170">
    <property type="term" value="F:pyridoxal phosphate binding"/>
    <property type="evidence" value="ECO:0007669"/>
    <property type="project" value="TreeGrafter"/>
</dbReference>
<dbReference type="EMBL" id="CP037899">
    <property type="protein sequence ID" value="QDQ41291.1"/>
    <property type="molecule type" value="Genomic_DNA"/>
</dbReference>
<dbReference type="Gene3D" id="3.90.1150.10">
    <property type="entry name" value="Aspartate Aminotransferase, domain 1"/>
    <property type="match status" value="1"/>
</dbReference>
<organism evidence="2 3">
    <name type="scientific">Methylacidiphilum kamchatkense Kam1</name>
    <dbReference type="NCBI Taxonomy" id="1202785"/>
    <lineage>
        <taxon>Bacteria</taxon>
        <taxon>Pseudomonadati</taxon>
        <taxon>Verrucomicrobiota</taxon>
        <taxon>Methylacidiphilae</taxon>
        <taxon>Methylacidiphilales</taxon>
        <taxon>Methylacidiphilaceae</taxon>
        <taxon>Methylacidiphilum (ex Ratnadevi et al. 2023)</taxon>
    </lineage>
</organism>
<evidence type="ECO:0000313" key="3">
    <source>
        <dbReference type="Proteomes" id="UP000315925"/>
    </source>
</evidence>
<dbReference type="SUPFAM" id="SSF53383">
    <property type="entry name" value="PLP-dependent transferases"/>
    <property type="match status" value="1"/>
</dbReference>
<dbReference type="InterPro" id="IPR015424">
    <property type="entry name" value="PyrdxlP-dep_Trfase"/>
</dbReference>
<dbReference type="Pfam" id="PF01041">
    <property type="entry name" value="DegT_DnrJ_EryC1"/>
    <property type="match status" value="1"/>
</dbReference>
<reference evidence="3" key="1">
    <citation type="submission" date="2019-03" db="EMBL/GenBank/DDBJ databases">
        <title>Complete genome of Methylacidiphilum kamchatkense Kam1.</title>
        <authorList>
            <person name="Kruse T."/>
            <person name="Murarilal Ratnadevi C."/>
            <person name="Erikstad H.-A."/>
            <person name="Birkeland N.-K."/>
        </authorList>
    </citation>
    <scope>NUCLEOTIDE SEQUENCE [LARGE SCALE GENOMIC DNA]</scope>
    <source>
        <strain evidence="3">kam1</strain>
    </source>
</reference>
<keyword evidence="2" id="KW-0808">Transferase</keyword>
<dbReference type="PANTHER" id="PTHR30244:SF36">
    <property type="entry name" value="3-OXO-GLUCOSE-6-PHOSPHATE:GLUTAMATE AMINOTRANSFERASE"/>
    <property type="match status" value="1"/>
</dbReference>
<dbReference type="InterPro" id="IPR015422">
    <property type="entry name" value="PyrdxlP-dep_Trfase_small"/>
</dbReference>
<evidence type="ECO:0000256" key="1">
    <source>
        <dbReference type="ARBA" id="ARBA00022898"/>
    </source>
</evidence>
<dbReference type="PANTHER" id="PTHR30244">
    <property type="entry name" value="TRANSAMINASE"/>
    <property type="match status" value="1"/>
</dbReference>
<dbReference type="InterPro" id="IPR000653">
    <property type="entry name" value="DegT/StrS_aminotransferase"/>
</dbReference>
<keyword evidence="2" id="KW-0032">Aminotransferase</keyword>
<keyword evidence="1" id="KW-0663">Pyridoxal phosphate</keyword>
<evidence type="ECO:0000313" key="2">
    <source>
        <dbReference type="EMBL" id="QDQ41291.1"/>
    </source>
</evidence>
<dbReference type="GO" id="GO:0008483">
    <property type="term" value="F:transaminase activity"/>
    <property type="evidence" value="ECO:0007669"/>
    <property type="project" value="UniProtKB-KW"/>
</dbReference>
<name>A0A516TJ65_9BACT</name>
<dbReference type="AlphaFoldDB" id="A0A516TJ65"/>
<sequence length="78" mass="9311">MREQRIQTEIYYPIPLHLQPCFSFLGYRKGDFPIAEKLSEEVLALPIFPGLREEEIERVVETIRQFYAQKKNRKNAIN</sequence>
<dbReference type="GO" id="GO:0000271">
    <property type="term" value="P:polysaccharide biosynthetic process"/>
    <property type="evidence" value="ECO:0007669"/>
    <property type="project" value="TreeGrafter"/>
</dbReference>